<keyword evidence="4" id="KW-0862">Zinc</keyword>
<dbReference type="GO" id="GO:0006357">
    <property type="term" value="P:regulation of transcription by RNA polymerase II"/>
    <property type="evidence" value="ECO:0007669"/>
    <property type="project" value="TreeGrafter"/>
</dbReference>
<protein>
    <recommendedName>
        <fullName evidence="6">BTB domain-containing protein</fullName>
    </recommendedName>
</protein>
<evidence type="ECO:0000256" key="3">
    <source>
        <dbReference type="ARBA" id="ARBA00022771"/>
    </source>
</evidence>
<evidence type="ECO:0000256" key="2">
    <source>
        <dbReference type="ARBA" id="ARBA00022723"/>
    </source>
</evidence>
<keyword evidence="8" id="KW-1185">Reference proteome</keyword>
<keyword evidence="2" id="KW-0479">Metal-binding</keyword>
<dbReference type="SMART" id="SM00225">
    <property type="entry name" value="BTB"/>
    <property type="match status" value="1"/>
</dbReference>
<dbReference type="GO" id="GO:0008270">
    <property type="term" value="F:zinc ion binding"/>
    <property type="evidence" value="ECO:0007669"/>
    <property type="project" value="UniProtKB-KW"/>
</dbReference>
<dbReference type="Pfam" id="PF00651">
    <property type="entry name" value="BTB"/>
    <property type="match status" value="1"/>
</dbReference>
<reference evidence="7" key="1">
    <citation type="submission" date="2022-05" db="EMBL/GenBank/DDBJ databases">
        <authorList>
            <person name="Okamura Y."/>
        </authorList>
    </citation>
    <scope>NUCLEOTIDE SEQUENCE</scope>
</reference>
<dbReference type="InterPro" id="IPR000210">
    <property type="entry name" value="BTB/POZ_dom"/>
</dbReference>
<dbReference type="Gene3D" id="3.30.710.10">
    <property type="entry name" value="Potassium Channel Kv1.1, Chain A"/>
    <property type="match status" value="1"/>
</dbReference>
<dbReference type="PANTHER" id="PTHR23110">
    <property type="entry name" value="BTB DOMAIN TRANSCRIPTION FACTOR"/>
    <property type="match status" value="1"/>
</dbReference>
<dbReference type="InterPro" id="IPR011333">
    <property type="entry name" value="SKP1/BTB/POZ_sf"/>
</dbReference>
<comment type="caution">
    <text evidence="7">The sequence shown here is derived from an EMBL/GenBank/DDBJ whole genome shotgun (WGS) entry which is preliminary data.</text>
</comment>
<keyword evidence="3" id="KW-0863">Zinc-finger</keyword>
<dbReference type="PROSITE" id="PS50097">
    <property type="entry name" value="BTB"/>
    <property type="match status" value="1"/>
</dbReference>
<evidence type="ECO:0000256" key="5">
    <source>
        <dbReference type="ARBA" id="ARBA00023242"/>
    </source>
</evidence>
<dbReference type="InterPro" id="IPR051095">
    <property type="entry name" value="Dros_DevTransReg"/>
</dbReference>
<dbReference type="CDD" id="cd18315">
    <property type="entry name" value="BTB_POZ_BAB-like"/>
    <property type="match status" value="1"/>
</dbReference>
<evidence type="ECO:0000259" key="6">
    <source>
        <dbReference type="PROSITE" id="PS50097"/>
    </source>
</evidence>
<dbReference type="GO" id="GO:0005634">
    <property type="term" value="C:nucleus"/>
    <property type="evidence" value="ECO:0007669"/>
    <property type="project" value="UniProtKB-SubCell"/>
</dbReference>
<dbReference type="Pfam" id="PF04500">
    <property type="entry name" value="FLYWCH"/>
    <property type="match status" value="1"/>
</dbReference>
<dbReference type="SUPFAM" id="SSF54695">
    <property type="entry name" value="POZ domain"/>
    <property type="match status" value="1"/>
</dbReference>
<feature type="domain" description="BTB" evidence="6">
    <location>
        <begin position="31"/>
        <end position="96"/>
    </location>
</feature>
<dbReference type="OrthoDB" id="6482909at2759"/>
<gene>
    <name evidence="7" type="ORF">PIBRA_LOCUS520</name>
</gene>
<sequence length="344" mass="38837">MTHSQFSLTWDSHKTNICGGFCALQQNGEFVDMTLAADGHFVKVHQVMIALSSPYLKELITSVPSTHPVIFLNNVSHSILTLLLEYIYTGEVMVPPASLTAFMDAGKSLQIKGLETIQSEKISNVTQTNEPSYDTPSSAKRMKTEHFVQQVSRLPIINRNLSIKPESSPASGKININNSMDRDDDNDYSMGFETHEDSVCEDSQEVNKPNDVEVKSSNLQFTVSIRGALQVILNRYIYNLQSTQNSGVKRWRCIDYRNIKCMASLVTKDNVVLNRSNPHNHSFHDKKILQKIEKNSVYSALYELEAQQEKERVKQDEEEEENIEFITSEIVGDLPDLADVSKSN</sequence>
<dbReference type="Gene3D" id="2.20.25.240">
    <property type="match status" value="1"/>
</dbReference>
<evidence type="ECO:0000313" key="8">
    <source>
        <dbReference type="Proteomes" id="UP001152562"/>
    </source>
</evidence>
<proteinExistence type="predicted"/>
<dbReference type="AlphaFoldDB" id="A0A9P0SLJ0"/>
<evidence type="ECO:0000313" key="7">
    <source>
        <dbReference type="EMBL" id="CAH3866928.1"/>
    </source>
</evidence>
<keyword evidence="5" id="KW-0539">Nucleus</keyword>
<evidence type="ECO:0000256" key="4">
    <source>
        <dbReference type="ARBA" id="ARBA00022833"/>
    </source>
</evidence>
<organism evidence="7 8">
    <name type="scientific">Pieris brassicae</name>
    <name type="common">White butterfly</name>
    <name type="synonym">Large white butterfly</name>
    <dbReference type="NCBI Taxonomy" id="7116"/>
    <lineage>
        <taxon>Eukaryota</taxon>
        <taxon>Metazoa</taxon>
        <taxon>Ecdysozoa</taxon>
        <taxon>Arthropoda</taxon>
        <taxon>Hexapoda</taxon>
        <taxon>Insecta</taxon>
        <taxon>Pterygota</taxon>
        <taxon>Neoptera</taxon>
        <taxon>Endopterygota</taxon>
        <taxon>Lepidoptera</taxon>
        <taxon>Glossata</taxon>
        <taxon>Ditrysia</taxon>
        <taxon>Papilionoidea</taxon>
        <taxon>Pieridae</taxon>
        <taxon>Pierinae</taxon>
        <taxon>Pieris</taxon>
    </lineage>
</organism>
<dbReference type="EMBL" id="CALOZG010000001">
    <property type="protein sequence ID" value="CAH3866928.1"/>
    <property type="molecule type" value="Genomic_DNA"/>
</dbReference>
<dbReference type="PANTHER" id="PTHR23110:SF92">
    <property type="entry name" value="MODIFIER OF MDG4"/>
    <property type="match status" value="1"/>
</dbReference>
<comment type="subcellular location">
    <subcellularLocation>
        <location evidence="1">Nucleus</location>
    </subcellularLocation>
</comment>
<name>A0A9P0SLJ0_PIEBR</name>
<evidence type="ECO:0000256" key="1">
    <source>
        <dbReference type="ARBA" id="ARBA00004123"/>
    </source>
</evidence>
<dbReference type="Proteomes" id="UP001152562">
    <property type="component" value="Unassembled WGS sequence"/>
</dbReference>
<accession>A0A9P0SLJ0</accession>
<dbReference type="InterPro" id="IPR007588">
    <property type="entry name" value="Znf_FLYWCH"/>
</dbReference>